<evidence type="ECO:0000256" key="2">
    <source>
        <dbReference type="SAM" id="MobiDB-lite"/>
    </source>
</evidence>
<organism evidence="4 5">
    <name type="scientific">Sorghum bicolor</name>
    <name type="common">Sorghum</name>
    <name type="synonym">Sorghum vulgare</name>
    <dbReference type="NCBI Taxonomy" id="4558"/>
    <lineage>
        <taxon>Eukaryota</taxon>
        <taxon>Viridiplantae</taxon>
        <taxon>Streptophyta</taxon>
        <taxon>Embryophyta</taxon>
        <taxon>Tracheophyta</taxon>
        <taxon>Spermatophyta</taxon>
        <taxon>Magnoliopsida</taxon>
        <taxon>Liliopsida</taxon>
        <taxon>Poales</taxon>
        <taxon>Poaceae</taxon>
        <taxon>PACMAD clade</taxon>
        <taxon>Panicoideae</taxon>
        <taxon>Andropogonodae</taxon>
        <taxon>Andropogoneae</taxon>
        <taxon>Sorghinae</taxon>
        <taxon>Sorghum</taxon>
    </lineage>
</organism>
<dbReference type="InterPro" id="IPR001005">
    <property type="entry name" value="SANT/Myb"/>
</dbReference>
<keyword evidence="1" id="KW-0175">Coiled coil</keyword>
<evidence type="ECO:0000313" key="5">
    <source>
        <dbReference type="Proteomes" id="UP000000768"/>
    </source>
</evidence>
<feature type="region of interest" description="Disordered" evidence="2">
    <location>
        <begin position="69"/>
        <end position="91"/>
    </location>
</feature>
<reference evidence="4 5" key="1">
    <citation type="journal article" date="2009" name="Nature">
        <title>The Sorghum bicolor genome and the diversification of grasses.</title>
        <authorList>
            <person name="Paterson A.H."/>
            <person name="Bowers J.E."/>
            <person name="Bruggmann R."/>
            <person name="Dubchak I."/>
            <person name="Grimwood J."/>
            <person name="Gundlach H."/>
            <person name="Haberer G."/>
            <person name="Hellsten U."/>
            <person name="Mitros T."/>
            <person name="Poliakov A."/>
            <person name="Schmutz J."/>
            <person name="Spannagl M."/>
            <person name="Tang H."/>
            <person name="Wang X."/>
            <person name="Wicker T."/>
            <person name="Bharti A.K."/>
            <person name="Chapman J."/>
            <person name="Feltus F.A."/>
            <person name="Gowik U."/>
            <person name="Grigoriev I.V."/>
            <person name="Lyons E."/>
            <person name="Maher C.A."/>
            <person name="Martis M."/>
            <person name="Narechania A."/>
            <person name="Otillar R.P."/>
            <person name="Penning B.W."/>
            <person name="Salamov A.A."/>
            <person name="Wang Y."/>
            <person name="Zhang L."/>
            <person name="Carpita N.C."/>
            <person name="Freeling M."/>
            <person name="Gingle A.R."/>
            <person name="Hash C.T."/>
            <person name="Keller B."/>
            <person name="Klein P."/>
            <person name="Kresovich S."/>
            <person name="McCann M.C."/>
            <person name="Ming R."/>
            <person name="Peterson D.G."/>
            <person name="Mehboob-ur-Rahman"/>
            <person name="Ware D."/>
            <person name="Westhoff P."/>
            <person name="Mayer K.F."/>
            <person name="Messing J."/>
            <person name="Rokhsar D.S."/>
        </authorList>
    </citation>
    <scope>NUCLEOTIDE SEQUENCE [LARGE SCALE GENOMIC DNA]</scope>
    <source>
        <strain evidence="5">cv. BTx623</strain>
    </source>
</reference>
<feature type="coiled-coil region" evidence="1">
    <location>
        <begin position="303"/>
        <end position="330"/>
    </location>
</feature>
<feature type="compositionally biased region" description="Polar residues" evidence="2">
    <location>
        <begin position="69"/>
        <end position="79"/>
    </location>
</feature>
<dbReference type="HOGENOM" id="CLU_000288_22_9_1"/>
<dbReference type="PANTHER" id="PTHR45224:SF5">
    <property type="entry name" value="OS02G0311800 PROTEIN"/>
    <property type="match status" value="1"/>
</dbReference>
<feature type="domain" description="Myb-like" evidence="3">
    <location>
        <begin position="106"/>
        <end position="165"/>
    </location>
</feature>
<keyword evidence="5" id="KW-1185">Reference proteome</keyword>
<evidence type="ECO:0000256" key="1">
    <source>
        <dbReference type="SAM" id="Coils"/>
    </source>
</evidence>
<dbReference type="AlphaFoldDB" id="C5XVA6"/>
<dbReference type="OMA" id="NIRTPGH"/>
<dbReference type="FunCoup" id="C5XVA6">
    <property type="interactions" value="327"/>
</dbReference>
<accession>C5XVA6</accession>
<dbReference type="Gramene" id="EES06296">
    <property type="protein sequence ID" value="EES06296"/>
    <property type="gene ID" value="SORBI_3004G044900"/>
</dbReference>
<dbReference type="Proteomes" id="UP000000768">
    <property type="component" value="Chromosome 4"/>
</dbReference>
<dbReference type="PANTHER" id="PTHR45224">
    <property type="entry name" value="OS01G0527900 PROTEIN-RELATED"/>
    <property type="match status" value="1"/>
</dbReference>
<protein>
    <recommendedName>
        <fullName evidence="3">Myb-like domain-containing protein</fullName>
    </recommendedName>
</protein>
<feature type="region of interest" description="Disordered" evidence="2">
    <location>
        <begin position="233"/>
        <end position="278"/>
    </location>
</feature>
<dbReference type="EMBL" id="CM000763">
    <property type="protein sequence ID" value="EES06296.3"/>
    <property type="molecule type" value="Genomic_DNA"/>
</dbReference>
<evidence type="ECO:0000259" key="3">
    <source>
        <dbReference type="PROSITE" id="PS50090"/>
    </source>
</evidence>
<reference evidence="5" key="2">
    <citation type="journal article" date="2018" name="Plant J.">
        <title>The Sorghum bicolor reference genome: improved assembly, gene annotations, a transcriptome atlas, and signatures of genome organization.</title>
        <authorList>
            <person name="McCormick R.F."/>
            <person name="Truong S.K."/>
            <person name="Sreedasyam A."/>
            <person name="Jenkins J."/>
            <person name="Shu S."/>
            <person name="Sims D."/>
            <person name="Kennedy M."/>
            <person name="Amirebrahimi M."/>
            <person name="Weers B.D."/>
            <person name="McKinley B."/>
            <person name="Mattison A."/>
            <person name="Morishige D.T."/>
            <person name="Grimwood J."/>
            <person name="Schmutz J."/>
            <person name="Mullet J.E."/>
        </authorList>
    </citation>
    <scope>NUCLEOTIDE SEQUENCE [LARGE SCALE GENOMIC DNA]</scope>
    <source>
        <strain evidence="5">cv. BTx623</strain>
    </source>
</reference>
<sequence length="372" mass="43133">MVDVLMLLPLPLLDQVRPVNQAPYQQQRHLQRHLRRLQVFEQLDFLSGGQVHLRQAQIKENFHLVGNTRGSTTISPTSLKRSRPVEGNGHETETIVVDADENNEDERTERRLNYTKQEDVRLASAWLRHSKDPVEGTDRTGDQYWTAISRRRNRNQLKIRWDRLKKPVMEFHGCWVSTNRVYRSGYSDDQLMDMAEKMYAKANSDKDFTLKHFWEVVRGEKKWSAYVKREMEKEKKGASNKGASSPAEVVNLEDNPNIRTPGHRKAKDELHGKKKTPQYSTISDKVDKFIEVTTLARKDRDKMAETQQIMAQSKVEAARLNDKAAEKQLKCKMLDTYRELLLAPTTNMNAQALVERDKALESMRLALFATDN</sequence>
<gene>
    <name evidence="4" type="ORF">SORBI_3004G044900</name>
</gene>
<dbReference type="PROSITE" id="PS50090">
    <property type="entry name" value="MYB_LIKE"/>
    <property type="match status" value="1"/>
</dbReference>
<name>C5XVA6_SORBI</name>
<proteinExistence type="predicted"/>
<dbReference type="InParanoid" id="C5XVA6"/>
<evidence type="ECO:0000313" key="4">
    <source>
        <dbReference type="EMBL" id="EES06296.3"/>
    </source>
</evidence>